<dbReference type="InterPro" id="IPR008780">
    <property type="entry name" value="Plasmodium_Vir"/>
</dbReference>
<protein>
    <submittedName>
        <fullName evidence="2">PIR protein</fullName>
    </submittedName>
</protein>
<keyword evidence="1" id="KW-1133">Transmembrane helix</keyword>
<proteinExistence type="predicted"/>
<feature type="transmembrane region" description="Helical" evidence="1">
    <location>
        <begin position="262"/>
        <end position="281"/>
    </location>
</feature>
<keyword evidence="1" id="KW-0472">Membrane</keyword>
<organism evidence="2 3">
    <name type="scientific">Plasmodium malariae</name>
    <dbReference type="NCBI Taxonomy" id="5858"/>
    <lineage>
        <taxon>Eukaryota</taxon>
        <taxon>Sar</taxon>
        <taxon>Alveolata</taxon>
        <taxon>Apicomplexa</taxon>
        <taxon>Aconoidasida</taxon>
        <taxon>Haemosporida</taxon>
        <taxon>Plasmodiidae</taxon>
        <taxon>Plasmodium</taxon>
        <taxon>Plasmodium (Plasmodium)</taxon>
    </lineage>
</organism>
<accession>A0A1D3JGM9</accession>
<keyword evidence="1" id="KW-0812">Transmembrane</keyword>
<reference evidence="2 3" key="1">
    <citation type="submission" date="2016-06" db="EMBL/GenBank/DDBJ databases">
        <authorList>
            <consortium name="Pathogen Informatics"/>
        </authorList>
    </citation>
    <scope>NUCLEOTIDE SEQUENCE [LARGE SCALE GENOMIC DNA]</scope>
</reference>
<evidence type="ECO:0000313" key="2">
    <source>
        <dbReference type="EMBL" id="SBT85440.1"/>
    </source>
</evidence>
<gene>
    <name evidence="2" type="primary">PmUG01_00027000</name>
    <name evidence="2" type="ORF">PMUG01_00027000</name>
</gene>
<dbReference type="AlphaFoldDB" id="A0A1D3JGM9"/>
<dbReference type="KEGG" id="pmal:PMUG01_00027000"/>
<dbReference type="Proteomes" id="UP000219813">
    <property type="component" value="Unassembled WGS sequence"/>
</dbReference>
<keyword evidence="3" id="KW-1185">Reference proteome</keyword>
<dbReference type="OrthoDB" id="384945at2759"/>
<name>A0A1D3JGM9_PLAMA</name>
<sequence length="329" mass="38556">MSLNIIIVPIVYILSNTINDGLGISLPYTLNYNKLNNNKPYISDDICGKLDNELNNYDGVFEFCENYTGIFENFAKLSFTGQFNHDSCTIVKFWLYDRLFNLPFRDKKVNNDISEIILKLKENFNVPENVKICDLFNFPHLKEDFDKMKSVYDYATNYSTVETYLNDKSFICNQNLSNYINANYEIYINTKNSCNSDNIKNKKYCKVFDYIKGAHINENYPLSCKVKGLETIIDTEGHIVISMEKESSAISEQKDSIPFSNIIMAVIFPLLGIFFFSFILYKFTTFKSWLKSHLLKKKIIQNYEDEEYMQEHLSESYRTDGHHIYYHPS</sequence>
<dbReference type="RefSeq" id="XP_028858858.1">
    <property type="nucleotide sequence ID" value="XM_029007465.1"/>
</dbReference>
<dbReference type="VEuPathDB" id="PlasmoDB:PmUG01_00027000"/>
<evidence type="ECO:0000313" key="3">
    <source>
        <dbReference type="Proteomes" id="UP000219813"/>
    </source>
</evidence>
<dbReference type="EMBL" id="FLRL01000002">
    <property type="protein sequence ID" value="SBT85440.1"/>
    <property type="molecule type" value="Genomic_DNA"/>
</dbReference>
<dbReference type="Pfam" id="PF05795">
    <property type="entry name" value="Plasmodium_Vir"/>
    <property type="match status" value="2"/>
</dbReference>
<dbReference type="GeneID" id="39865728"/>
<evidence type="ECO:0000256" key="1">
    <source>
        <dbReference type="SAM" id="Phobius"/>
    </source>
</evidence>